<dbReference type="Proteomes" id="UP000752292">
    <property type="component" value="Unassembled WGS sequence"/>
</dbReference>
<gene>
    <name evidence="2" type="ORF">HY618_01745</name>
</gene>
<dbReference type="EMBL" id="JACQRX010000076">
    <property type="protein sequence ID" value="MBI4251155.1"/>
    <property type="molecule type" value="Genomic_DNA"/>
</dbReference>
<evidence type="ECO:0000313" key="3">
    <source>
        <dbReference type="Proteomes" id="UP000752292"/>
    </source>
</evidence>
<keyword evidence="1" id="KW-0732">Signal</keyword>
<comment type="caution">
    <text evidence="2">The sequence shown here is derived from an EMBL/GenBank/DDBJ whole genome shotgun (WGS) entry which is preliminary data.</text>
</comment>
<evidence type="ECO:0000313" key="2">
    <source>
        <dbReference type="EMBL" id="MBI4251155.1"/>
    </source>
</evidence>
<proteinExistence type="predicted"/>
<organism evidence="2 3">
    <name type="scientific">Tectimicrobiota bacterium</name>
    <dbReference type="NCBI Taxonomy" id="2528274"/>
    <lineage>
        <taxon>Bacteria</taxon>
        <taxon>Pseudomonadati</taxon>
        <taxon>Nitrospinota/Tectimicrobiota group</taxon>
        <taxon>Candidatus Tectimicrobiota</taxon>
    </lineage>
</organism>
<feature type="chain" id="PRO_5036771482" evidence="1">
    <location>
        <begin position="21"/>
        <end position="114"/>
    </location>
</feature>
<sequence length="114" mass="11970">MKPRRAAALLLAALPGAAWAGVGLENGKKEGAAASIDVVYTNDTGAVLSTVKVVCTPPGAEARRSLITFYLSDHLKGGIQPGFSATRTISFPLTEDQKPEDVTCEAFEQVLRAP</sequence>
<accession>A0A933E932</accession>
<evidence type="ECO:0000256" key="1">
    <source>
        <dbReference type="SAM" id="SignalP"/>
    </source>
</evidence>
<feature type="signal peptide" evidence="1">
    <location>
        <begin position="1"/>
        <end position="20"/>
    </location>
</feature>
<name>A0A933E932_UNCTE</name>
<protein>
    <submittedName>
        <fullName evidence="2">Uncharacterized protein</fullName>
    </submittedName>
</protein>
<dbReference type="AlphaFoldDB" id="A0A933E932"/>
<reference evidence="2" key="1">
    <citation type="submission" date="2020-07" db="EMBL/GenBank/DDBJ databases">
        <title>Huge and variable diversity of episymbiotic CPR bacteria and DPANN archaea in groundwater ecosystems.</title>
        <authorList>
            <person name="He C.Y."/>
            <person name="Keren R."/>
            <person name="Whittaker M."/>
            <person name="Farag I.F."/>
            <person name="Doudna J."/>
            <person name="Cate J.H.D."/>
            <person name="Banfield J.F."/>
        </authorList>
    </citation>
    <scope>NUCLEOTIDE SEQUENCE</scope>
    <source>
        <strain evidence="2">NC_groundwater_1370_Ag_S-0.2um_69_93</strain>
    </source>
</reference>